<protein>
    <recommendedName>
        <fullName evidence="2">PLD phosphodiesterase domain-containing protein</fullName>
    </recommendedName>
</protein>
<dbReference type="PANTHER" id="PTHR21248:SF22">
    <property type="entry name" value="PHOSPHOLIPASE D"/>
    <property type="match status" value="1"/>
</dbReference>
<comment type="caution">
    <text evidence="3">The sequence shown here is derived from an EMBL/GenBank/DDBJ whole genome shotgun (WGS) entry which is preliminary data.</text>
</comment>
<dbReference type="AlphaFoldDB" id="A0A1V6TSI9"/>
<dbReference type="CDD" id="cd00138">
    <property type="entry name" value="PLDc_SF"/>
    <property type="match status" value="2"/>
</dbReference>
<reference evidence="4" key="1">
    <citation type="journal article" date="2017" name="Nat. Microbiol.">
        <title>Global analysis of biosynthetic gene clusters reveals vast potential of secondary metabolite production in Penicillium species.</title>
        <authorList>
            <person name="Nielsen J.C."/>
            <person name="Grijseels S."/>
            <person name="Prigent S."/>
            <person name="Ji B."/>
            <person name="Dainat J."/>
            <person name="Nielsen K.F."/>
            <person name="Frisvad J.C."/>
            <person name="Workman M."/>
            <person name="Nielsen J."/>
        </authorList>
    </citation>
    <scope>NUCLEOTIDE SEQUENCE [LARGE SCALE GENOMIC DNA]</scope>
    <source>
        <strain evidence="4">IBT 14082</strain>
    </source>
</reference>
<accession>A0A1V6TSI9</accession>
<proteinExistence type="predicted"/>
<dbReference type="Proteomes" id="UP000191342">
    <property type="component" value="Unassembled WGS sequence"/>
</dbReference>
<dbReference type="InterPro" id="IPR001736">
    <property type="entry name" value="PLipase_D/transphosphatidylase"/>
</dbReference>
<evidence type="ECO:0000313" key="4">
    <source>
        <dbReference type="Proteomes" id="UP000191342"/>
    </source>
</evidence>
<evidence type="ECO:0000256" key="1">
    <source>
        <dbReference type="SAM" id="MobiDB-lite"/>
    </source>
</evidence>
<dbReference type="STRING" id="254877.A0A1V6TSI9"/>
<dbReference type="GO" id="GO:0030572">
    <property type="term" value="F:phosphatidyltransferase activity"/>
    <property type="evidence" value="ECO:0007669"/>
    <property type="project" value="UniProtKB-ARBA"/>
</dbReference>
<name>A0A1V6TSI9_9EURO</name>
<evidence type="ECO:0000259" key="2">
    <source>
        <dbReference type="PROSITE" id="PS50035"/>
    </source>
</evidence>
<dbReference type="PANTHER" id="PTHR21248">
    <property type="entry name" value="CARDIOLIPIN SYNTHASE"/>
    <property type="match status" value="1"/>
</dbReference>
<feature type="domain" description="PLD phosphodiesterase" evidence="2">
    <location>
        <begin position="276"/>
        <end position="303"/>
    </location>
</feature>
<keyword evidence="4" id="KW-1185">Reference proteome</keyword>
<dbReference type="PROSITE" id="PS50035">
    <property type="entry name" value="PLD"/>
    <property type="match status" value="2"/>
</dbReference>
<feature type="domain" description="PLD phosphodiesterase" evidence="2">
    <location>
        <begin position="564"/>
        <end position="591"/>
    </location>
</feature>
<dbReference type="Gene3D" id="3.30.870.10">
    <property type="entry name" value="Endonuclease Chain A"/>
    <property type="match status" value="2"/>
</dbReference>
<organism evidence="3 4">
    <name type="scientific">Penicillium flavigenum</name>
    <dbReference type="NCBI Taxonomy" id="254877"/>
    <lineage>
        <taxon>Eukaryota</taxon>
        <taxon>Fungi</taxon>
        <taxon>Dikarya</taxon>
        <taxon>Ascomycota</taxon>
        <taxon>Pezizomycotina</taxon>
        <taxon>Eurotiomycetes</taxon>
        <taxon>Eurotiomycetidae</taxon>
        <taxon>Eurotiales</taxon>
        <taxon>Aspergillaceae</taxon>
        <taxon>Penicillium</taxon>
    </lineage>
</organism>
<dbReference type="EMBL" id="MLQL01000004">
    <property type="protein sequence ID" value="OQE28954.1"/>
    <property type="molecule type" value="Genomic_DNA"/>
</dbReference>
<dbReference type="Pfam" id="PF13091">
    <property type="entry name" value="PLDc_2"/>
    <property type="match status" value="1"/>
</dbReference>
<feature type="compositionally biased region" description="Basic and acidic residues" evidence="1">
    <location>
        <begin position="632"/>
        <end position="641"/>
    </location>
</feature>
<gene>
    <name evidence="3" type="ORF">PENFLA_c004G06635</name>
</gene>
<evidence type="ECO:0000313" key="3">
    <source>
        <dbReference type="EMBL" id="OQE28954.1"/>
    </source>
</evidence>
<dbReference type="SMART" id="SM00155">
    <property type="entry name" value="PLDc"/>
    <property type="match status" value="2"/>
</dbReference>
<dbReference type="InterPro" id="IPR025202">
    <property type="entry name" value="PLD-like_dom"/>
</dbReference>
<sequence length="673" mass="75247">MDGIFHPWDFSGTILNGLEFVKLLAATCSFFVVGVILVIRQPPSPNWVRCEMLTRKVYNMCQGQTVTSELALDPLQCPQKVFHKLFESHHASRTYDGAAESDVDKAEWESLNELQKARACGNFETVETSDLFLKVYHDALCCLEKNPMSGIVSPQLLGSTGVLPLTNVAPLPDLCRHLANCIVRAEHEVFLGTNFWIHSDASTLVTNAIRDLSKRAGERGKKIVMKMIYDRGDPRQAWDNRLSVHEDQYVGGKVKLPAASEIPNVDLQVINFHRPVFGTFHAKFTVIDRRVALIQSSNIQDNDNLEMLAHIEGPIVDSFYDSALLSWGNTLDPPFPLLDSPARDAPIPCHEEKNDGIPIANGNTALPEHTINSAHYDMDFEHEARRVNDCVHPRGDETRTQAVSRHLNTTIQPKTTGDAPDSDQDNMFNPYMILPPHEPIPMALVNREPFGSPNHSSIHTPQNAAWLSAINHAQHSIFIQTPNMNAEPLMEPLLNSVRRGVVVSCYLCLGYNDAGELLPFQNGTNEMIANRLYNSLKTDEEKSRLRVYYYVGKDQTRPIHNSFKKRSCHIKLMIVDEQIAIQGNGNLDTQSFFHSQEVNVLIDSRLVCRAWTELINRNQNTAKYGAASTKDGCWHDPETDKTPVGSMGPTPGRFSWAKGIIGAVQRVRGVGGF</sequence>
<dbReference type="OrthoDB" id="9997422at2759"/>
<feature type="region of interest" description="Disordered" evidence="1">
    <location>
        <begin position="626"/>
        <end position="647"/>
    </location>
</feature>
<dbReference type="SUPFAM" id="SSF56024">
    <property type="entry name" value="Phospholipase D/nuclease"/>
    <property type="match status" value="2"/>
</dbReference>
<dbReference type="GO" id="GO:0032049">
    <property type="term" value="P:cardiolipin biosynthetic process"/>
    <property type="evidence" value="ECO:0007669"/>
    <property type="project" value="UniProtKB-ARBA"/>
</dbReference>